<dbReference type="Proteomes" id="UP000501900">
    <property type="component" value="Genome"/>
</dbReference>
<dbReference type="EMBL" id="MT162467">
    <property type="protein sequence ID" value="QJC69102.1"/>
    <property type="molecule type" value="Genomic_DNA"/>
</dbReference>
<reference evidence="1 2" key="1">
    <citation type="submission" date="2020-03" db="EMBL/GenBank/DDBJ databases">
        <title>The Isolation and Genome Sequence of a Novel Cyanophage S-H34 from the Huanghai Sea, China.</title>
        <authorList>
            <person name="Jiang T."/>
        </authorList>
    </citation>
    <scope>NUCLEOTIDE SEQUENCE [LARGE SCALE GENOMIC DNA]</scope>
</reference>
<sequence>MPAATRIGDSDIPHCSGMVRAVGSPNVFVNGIPWSRQGDVNTPHLLPGDPCPIHVAPIAIGSPTVIVNGVGAGRIGDVIAGCTAVAAGSPNVFAGP</sequence>
<name>A0A6H2HT29_9CAUD</name>
<protein>
    <submittedName>
        <fullName evidence="1">PAAR protein</fullName>
    </submittedName>
</protein>
<organism evidence="1 2">
    <name type="scientific">Synechococcus phage S-H34</name>
    <dbReference type="NCBI Taxonomy" id="2718942"/>
    <lineage>
        <taxon>Viruses</taxon>
        <taxon>Duplodnaviria</taxon>
        <taxon>Heunggongvirae</taxon>
        <taxon>Uroviricota</taxon>
        <taxon>Caudoviricetes</taxon>
        <taxon>Pantevenvirales</taxon>
        <taxon>Kyanoviridae</taxon>
        <taxon>Makaravirus</taxon>
        <taxon>Makaravirus thirtyfour</taxon>
    </lineage>
</organism>
<dbReference type="GeneID" id="77946939"/>
<dbReference type="Gene3D" id="2.60.200.60">
    <property type="match status" value="1"/>
</dbReference>
<evidence type="ECO:0000313" key="2">
    <source>
        <dbReference type="Proteomes" id="UP000501900"/>
    </source>
</evidence>
<proteinExistence type="predicted"/>
<evidence type="ECO:0000313" key="1">
    <source>
        <dbReference type="EMBL" id="QJC69102.1"/>
    </source>
</evidence>
<dbReference type="KEGG" id="vg:77946939"/>
<dbReference type="RefSeq" id="YP_010670729.1">
    <property type="nucleotide sequence ID" value="NC_070965.1"/>
</dbReference>
<accession>A0A6H2HT29</accession>
<keyword evidence="2" id="KW-1185">Reference proteome</keyword>
<dbReference type="Pfam" id="PF05488">
    <property type="entry name" value="PAAR_motif"/>
    <property type="match status" value="1"/>
</dbReference>
<dbReference type="InterPro" id="IPR008727">
    <property type="entry name" value="PAAR_motif"/>
</dbReference>